<evidence type="ECO:0000256" key="6">
    <source>
        <dbReference type="PIRSR" id="PIRSR602403-1"/>
    </source>
</evidence>
<dbReference type="PANTHER" id="PTHR24304">
    <property type="entry name" value="CYTOCHROME P450 FAMILY 7"/>
    <property type="match status" value="1"/>
</dbReference>
<dbReference type="EMBL" id="ML769389">
    <property type="protein sequence ID" value="KAE9408989.1"/>
    <property type="molecule type" value="Genomic_DNA"/>
</dbReference>
<evidence type="ECO:0000313" key="7">
    <source>
        <dbReference type="EMBL" id="KAE9408989.1"/>
    </source>
</evidence>
<dbReference type="GO" id="GO:0020037">
    <property type="term" value="F:heme binding"/>
    <property type="evidence" value="ECO:0007669"/>
    <property type="project" value="InterPro"/>
</dbReference>
<keyword evidence="5 6" id="KW-0408">Iron</keyword>
<dbReference type="Pfam" id="PF00067">
    <property type="entry name" value="p450"/>
    <property type="match status" value="1"/>
</dbReference>
<protein>
    <submittedName>
        <fullName evidence="7">Cytochrome P450</fullName>
    </submittedName>
</protein>
<feature type="binding site" description="axial binding residue" evidence="6">
    <location>
        <position position="497"/>
    </location>
    <ligand>
        <name>heme</name>
        <dbReference type="ChEBI" id="CHEBI:30413"/>
    </ligand>
    <ligandPart>
        <name>Fe</name>
        <dbReference type="ChEBI" id="CHEBI:18248"/>
    </ligandPart>
</feature>
<keyword evidence="8" id="KW-1185">Reference proteome</keyword>
<gene>
    <name evidence="7" type="ORF">BT96DRAFT_849047</name>
</gene>
<reference evidence="7" key="1">
    <citation type="journal article" date="2019" name="Environ. Microbiol.">
        <title>Fungal ecological strategies reflected in gene transcription - a case study of two litter decomposers.</title>
        <authorList>
            <person name="Barbi F."/>
            <person name="Kohler A."/>
            <person name="Barry K."/>
            <person name="Baskaran P."/>
            <person name="Daum C."/>
            <person name="Fauchery L."/>
            <person name="Ihrmark K."/>
            <person name="Kuo A."/>
            <person name="LaButti K."/>
            <person name="Lipzen A."/>
            <person name="Morin E."/>
            <person name="Grigoriev I.V."/>
            <person name="Henrissat B."/>
            <person name="Lindahl B."/>
            <person name="Martin F."/>
        </authorList>
    </citation>
    <scope>NUCLEOTIDE SEQUENCE</scope>
    <source>
        <strain evidence="7">JB14</strain>
    </source>
</reference>
<dbReference type="PRINTS" id="PR00465">
    <property type="entry name" value="EP450IV"/>
</dbReference>
<dbReference type="OrthoDB" id="1844152at2759"/>
<dbReference type="GO" id="GO:0004497">
    <property type="term" value="F:monooxygenase activity"/>
    <property type="evidence" value="ECO:0007669"/>
    <property type="project" value="InterPro"/>
</dbReference>
<dbReference type="InterPro" id="IPR002403">
    <property type="entry name" value="Cyt_P450_E_grp-IV"/>
</dbReference>
<dbReference type="InterPro" id="IPR036396">
    <property type="entry name" value="Cyt_P450_sf"/>
</dbReference>
<dbReference type="InterPro" id="IPR050529">
    <property type="entry name" value="CYP450_sterol_14alpha_dmase"/>
</dbReference>
<dbReference type="SUPFAM" id="SSF48264">
    <property type="entry name" value="Cytochrome P450"/>
    <property type="match status" value="1"/>
</dbReference>
<proteinExistence type="inferred from homology"/>
<evidence type="ECO:0000256" key="5">
    <source>
        <dbReference type="ARBA" id="ARBA00023004"/>
    </source>
</evidence>
<evidence type="ECO:0000256" key="3">
    <source>
        <dbReference type="ARBA" id="ARBA00022617"/>
    </source>
</evidence>
<organism evidence="7 8">
    <name type="scientific">Gymnopus androsaceus JB14</name>
    <dbReference type="NCBI Taxonomy" id="1447944"/>
    <lineage>
        <taxon>Eukaryota</taxon>
        <taxon>Fungi</taxon>
        <taxon>Dikarya</taxon>
        <taxon>Basidiomycota</taxon>
        <taxon>Agaricomycotina</taxon>
        <taxon>Agaricomycetes</taxon>
        <taxon>Agaricomycetidae</taxon>
        <taxon>Agaricales</taxon>
        <taxon>Marasmiineae</taxon>
        <taxon>Omphalotaceae</taxon>
        <taxon>Gymnopus</taxon>
    </lineage>
</organism>
<dbReference type="Proteomes" id="UP000799118">
    <property type="component" value="Unassembled WGS sequence"/>
</dbReference>
<evidence type="ECO:0000256" key="1">
    <source>
        <dbReference type="ARBA" id="ARBA00001971"/>
    </source>
</evidence>
<dbReference type="InterPro" id="IPR001128">
    <property type="entry name" value="Cyt_P450"/>
</dbReference>
<keyword evidence="3 6" id="KW-0349">Heme</keyword>
<dbReference type="PANTHER" id="PTHR24304:SF2">
    <property type="entry name" value="24-HYDROXYCHOLESTEROL 7-ALPHA-HYDROXYLASE"/>
    <property type="match status" value="1"/>
</dbReference>
<dbReference type="GO" id="GO:0016705">
    <property type="term" value="F:oxidoreductase activity, acting on paired donors, with incorporation or reduction of molecular oxygen"/>
    <property type="evidence" value="ECO:0007669"/>
    <property type="project" value="InterPro"/>
</dbReference>
<dbReference type="GO" id="GO:0005506">
    <property type="term" value="F:iron ion binding"/>
    <property type="evidence" value="ECO:0007669"/>
    <property type="project" value="InterPro"/>
</dbReference>
<name>A0A6A4IEH1_9AGAR</name>
<comment type="cofactor">
    <cofactor evidence="1 6">
        <name>heme</name>
        <dbReference type="ChEBI" id="CHEBI:30413"/>
    </cofactor>
</comment>
<dbReference type="AlphaFoldDB" id="A0A6A4IEH1"/>
<sequence length="554" mass="63122">MTRSIAIDCIFFLLSFYDLSIRLTLHADILIRPWFRRKWNIKDSRRTPNFNQADICTRLWYLPFWHSSSCTLGSYKKKPMNNHPPIVPIPADVLFRYPRLAYEDALKEHGSVIGVYRKNRLEFIVDDSLAIEVLTNESCFSAEHGTAAMLNMSILLKLPNSFIGNLDKLVTKGINPFMDSLIKKLAPVFEKHMFNLVAGVTALTALPESLSEGAGLPVDFDAVVHRQWRSLCLCSSLEILTKVEDLQKAAIKVASDIATVTGIYQNIGYWSRTFPTIWRAFIWLRIMVFSIPWTFRHIAWCVWKDLRVFNQTGNTDHIDPDCLVFHMIKATQGKLRLHDRLWIIGLTTGIVFASIHQTSAVVIWVVYELALRRECLPVIRKELDRILETDISTNKRTLTYSSLRNAEYLDSFIREVMRLKGDTLAVIRMTTRDVKLGNYIIPKDSFITPLATLSHENTNYYGEDASKFISDRWVGTDKTASSISSAYWPFGLGRFACPGRILAIAEIKLIVLFLLARADIALEGNKYKIVDPLTITSVPPEGCLLLKPLQSNVL</sequence>
<accession>A0A6A4IEH1</accession>
<comment type="similarity">
    <text evidence="2">Belongs to the cytochrome P450 family.</text>
</comment>
<dbReference type="Gene3D" id="1.10.630.10">
    <property type="entry name" value="Cytochrome P450"/>
    <property type="match status" value="1"/>
</dbReference>
<evidence type="ECO:0000313" key="8">
    <source>
        <dbReference type="Proteomes" id="UP000799118"/>
    </source>
</evidence>
<evidence type="ECO:0000256" key="2">
    <source>
        <dbReference type="ARBA" id="ARBA00010617"/>
    </source>
</evidence>
<keyword evidence="4 6" id="KW-0479">Metal-binding</keyword>
<evidence type="ECO:0000256" key="4">
    <source>
        <dbReference type="ARBA" id="ARBA00022723"/>
    </source>
</evidence>